<dbReference type="GO" id="GO:0006419">
    <property type="term" value="P:alanyl-tRNA aminoacylation"/>
    <property type="evidence" value="ECO:0007669"/>
    <property type="project" value="InterPro"/>
</dbReference>
<dbReference type="CDD" id="cd00673">
    <property type="entry name" value="AlaRS_core"/>
    <property type="match status" value="1"/>
</dbReference>
<keyword evidence="8" id="KW-0547">Nucleotide-binding</keyword>
<dbReference type="FunFam" id="3.30.980.10:FF:000004">
    <property type="entry name" value="Alanine--tRNA ligase, cytoplasmic"/>
    <property type="match status" value="1"/>
</dbReference>
<feature type="domain" description="Alanyl-transfer RNA synthetases family profile" evidence="15">
    <location>
        <begin position="1"/>
        <end position="718"/>
    </location>
</feature>
<evidence type="ECO:0000256" key="12">
    <source>
        <dbReference type="ARBA" id="ARBA00022917"/>
    </source>
</evidence>
<evidence type="ECO:0000256" key="1">
    <source>
        <dbReference type="ARBA" id="ARBA00001947"/>
    </source>
</evidence>
<dbReference type="Pfam" id="PF07973">
    <property type="entry name" value="tRNA_SAD"/>
    <property type="match status" value="1"/>
</dbReference>
<dbReference type="InterPro" id="IPR023033">
    <property type="entry name" value="Ala_tRNA_ligase_euk/bac"/>
</dbReference>
<evidence type="ECO:0000313" key="17">
    <source>
        <dbReference type="EMBL" id="CAB5024744.1"/>
    </source>
</evidence>
<dbReference type="GO" id="GO:0004813">
    <property type="term" value="F:alanine-tRNA ligase activity"/>
    <property type="evidence" value="ECO:0007669"/>
    <property type="project" value="UniProtKB-EC"/>
</dbReference>
<dbReference type="EMBL" id="CAFBND010000029">
    <property type="protein sequence ID" value="CAB4939088.1"/>
    <property type="molecule type" value="Genomic_DNA"/>
</dbReference>
<keyword evidence="10" id="KW-0067">ATP-binding</keyword>
<dbReference type="InterPro" id="IPR018163">
    <property type="entry name" value="Thr/Ala-tRNA-synth_IIc_edit"/>
</dbReference>
<dbReference type="InterPro" id="IPR002318">
    <property type="entry name" value="Ala-tRNA-lgiase_IIc"/>
</dbReference>
<dbReference type="EC" id="6.1.1.7" evidence="3"/>
<dbReference type="PANTHER" id="PTHR11777:SF9">
    <property type="entry name" value="ALANINE--TRNA LIGASE, CYTOPLASMIC"/>
    <property type="match status" value="1"/>
</dbReference>
<dbReference type="EMBL" id="CAFBPU010000007">
    <property type="protein sequence ID" value="CAB5024744.1"/>
    <property type="molecule type" value="Genomic_DNA"/>
</dbReference>
<dbReference type="SMART" id="SM00863">
    <property type="entry name" value="tRNA_SAD"/>
    <property type="match status" value="1"/>
</dbReference>
<evidence type="ECO:0000256" key="14">
    <source>
        <dbReference type="SAM" id="Coils"/>
    </source>
</evidence>
<dbReference type="InterPro" id="IPR045864">
    <property type="entry name" value="aa-tRNA-synth_II/BPL/LPL"/>
</dbReference>
<keyword evidence="11" id="KW-0694">RNA-binding</keyword>
<dbReference type="Gene3D" id="3.30.54.20">
    <property type="match status" value="1"/>
</dbReference>
<evidence type="ECO:0000256" key="13">
    <source>
        <dbReference type="ARBA" id="ARBA00023146"/>
    </source>
</evidence>
<keyword evidence="7" id="KW-0479">Metal-binding</keyword>
<dbReference type="HAMAP" id="MF_00036_B">
    <property type="entry name" value="Ala_tRNA_synth_B"/>
    <property type="match status" value="1"/>
</dbReference>
<dbReference type="InterPro" id="IPR018165">
    <property type="entry name" value="Ala-tRNA-synth_IIc_core"/>
</dbReference>
<evidence type="ECO:0000256" key="5">
    <source>
        <dbReference type="ARBA" id="ARBA00022555"/>
    </source>
</evidence>
<dbReference type="GO" id="GO:0002161">
    <property type="term" value="F:aminoacyl-tRNA deacylase activity"/>
    <property type="evidence" value="ECO:0007669"/>
    <property type="project" value="TreeGrafter"/>
</dbReference>
<evidence type="ECO:0000256" key="4">
    <source>
        <dbReference type="ARBA" id="ARBA00017959"/>
    </source>
</evidence>
<organism evidence="17">
    <name type="scientific">freshwater metagenome</name>
    <dbReference type="NCBI Taxonomy" id="449393"/>
    <lineage>
        <taxon>unclassified sequences</taxon>
        <taxon>metagenomes</taxon>
        <taxon>ecological metagenomes</taxon>
    </lineage>
</organism>
<feature type="coiled-coil region" evidence="14">
    <location>
        <begin position="734"/>
        <end position="768"/>
    </location>
</feature>
<dbReference type="GO" id="GO:0046872">
    <property type="term" value="F:metal ion binding"/>
    <property type="evidence" value="ECO:0007669"/>
    <property type="project" value="UniProtKB-KW"/>
</dbReference>
<evidence type="ECO:0000313" key="16">
    <source>
        <dbReference type="EMBL" id="CAB4939088.1"/>
    </source>
</evidence>
<dbReference type="InterPro" id="IPR018164">
    <property type="entry name" value="Ala-tRNA-synth_IIc_N"/>
</dbReference>
<dbReference type="SUPFAM" id="SSF50447">
    <property type="entry name" value="Translation proteins"/>
    <property type="match status" value="1"/>
</dbReference>
<dbReference type="AlphaFoldDB" id="A0A6J7R7M7"/>
<dbReference type="InterPro" id="IPR012947">
    <property type="entry name" value="tRNA_SAD"/>
</dbReference>
<dbReference type="PANTHER" id="PTHR11777">
    <property type="entry name" value="ALANYL-TRNA SYNTHETASE"/>
    <property type="match status" value="1"/>
</dbReference>
<evidence type="ECO:0000256" key="10">
    <source>
        <dbReference type="ARBA" id="ARBA00022840"/>
    </source>
</evidence>
<dbReference type="NCBIfam" id="TIGR00344">
    <property type="entry name" value="alaS"/>
    <property type="match status" value="1"/>
</dbReference>
<evidence type="ECO:0000256" key="9">
    <source>
        <dbReference type="ARBA" id="ARBA00022833"/>
    </source>
</evidence>
<proteinExistence type="inferred from homology"/>
<dbReference type="FunFam" id="3.30.54.20:FF:000001">
    <property type="entry name" value="Alanine--tRNA ligase"/>
    <property type="match status" value="1"/>
</dbReference>
<evidence type="ECO:0000256" key="11">
    <source>
        <dbReference type="ARBA" id="ARBA00022884"/>
    </source>
</evidence>
<comment type="cofactor">
    <cofactor evidence="1">
        <name>Zn(2+)</name>
        <dbReference type="ChEBI" id="CHEBI:29105"/>
    </cofactor>
</comment>
<keyword evidence="6" id="KW-0436">Ligase</keyword>
<dbReference type="Pfam" id="PF01411">
    <property type="entry name" value="tRNA-synt_2c"/>
    <property type="match status" value="1"/>
</dbReference>
<evidence type="ECO:0000256" key="8">
    <source>
        <dbReference type="ARBA" id="ARBA00022741"/>
    </source>
</evidence>
<keyword evidence="13" id="KW-0030">Aminoacyl-tRNA synthetase</keyword>
<dbReference type="GO" id="GO:0000049">
    <property type="term" value="F:tRNA binding"/>
    <property type="evidence" value="ECO:0007669"/>
    <property type="project" value="UniProtKB-KW"/>
</dbReference>
<dbReference type="InterPro" id="IPR009000">
    <property type="entry name" value="Transl_B-barrel_sf"/>
</dbReference>
<dbReference type="Gene3D" id="3.30.930.10">
    <property type="entry name" value="Bira Bifunctional Protein, Domain 2"/>
    <property type="match status" value="1"/>
</dbReference>
<protein>
    <recommendedName>
        <fullName evidence="4">Alanine--tRNA ligase</fullName>
        <ecNumber evidence="3">6.1.1.7</ecNumber>
    </recommendedName>
</protein>
<sequence>MDSAEIRSRFLRFFTERGHVQVPSASLLLDDPTLLFVNAGMVPFKPYFLGEAPAPYPTATSVQKCVRTLDIDEVGRTTRHASFFQMAGNFSFGDYFKTEAIPYAWELLTSSVADGGYGFPEDKLWATVYESDDEALDIWHRQVGVPLDRIQRRSAKDNYWSMGVPGPGGPCSEIYYDRGPEHGRDGGPEADEDRYLEVWNLVFMQHELSAVRSKDDFDIRADLPARNIDTGMGLERMAALLQGVENIYEIDTTRIILDRACALAEARYGADHESDVRLRVVADHARTCAFLVADGVLPGNEGRGYVLRRIMRRVIRNMRILGGPDQTMGELIDAAVLAMGPQYPELIASAGRIRSICEGEEAAFLQTLRTGTTIFDVAVSDIQRAGGSRLAGDAAFALHDTYGFPIDLTLEMAAEKGIEVDHEGFRRLMAEQRNRAKADARVRKSGLTNTNAYREVMDVAGITAFTGYDEVASEVTVRGILVDGDGVISAREGVSVEVVLDRTPFYAEGGGQLSDAGLITLADGAVLEIDDVQQPVPGLYVHRGRVLSGEAVVGRAAVGRVDLERRRAISRAHTATHLVHKAFREALGETATQMGSENSPGRFRFDFPFATAVPASVLADVEARVNDVLADDLVVRAEIMTQDQARAAGAMALFGEKYGDRVRVVSVGDWARELCGGTHAQRSGQVGLIKFLSEGSIGAGVRRIEAIVGVDAYRFLAREHLLLAQLADIAKARTDELPERIDTALNRLKDAEREIAKMRSAMLVANIDDIIGEGDLYGDVRVVAFAAPEGTDAAALRELVTKGREAARRDVACVVIGAALIEDKISLVVATNETGRTAGLSANRVLQAALVPVSGRGGGKDDMAQGGGAGIGGVDGVGAVLVAARGAISGSLGA</sequence>
<dbReference type="InterPro" id="IPR050058">
    <property type="entry name" value="Ala-tRNA_ligase"/>
</dbReference>
<dbReference type="Gene3D" id="3.10.310.40">
    <property type="match status" value="1"/>
</dbReference>
<dbReference type="Gene3D" id="3.30.980.10">
    <property type="entry name" value="Threonyl-trna Synthetase, Chain A, domain 2"/>
    <property type="match status" value="1"/>
</dbReference>
<evidence type="ECO:0000256" key="7">
    <source>
        <dbReference type="ARBA" id="ARBA00022723"/>
    </source>
</evidence>
<dbReference type="Gene3D" id="6.10.250.550">
    <property type="match status" value="1"/>
</dbReference>
<dbReference type="GO" id="GO:0005829">
    <property type="term" value="C:cytosol"/>
    <property type="evidence" value="ECO:0007669"/>
    <property type="project" value="TreeGrafter"/>
</dbReference>
<accession>A0A6J7R7M7</accession>
<evidence type="ECO:0000256" key="2">
    <source>
        <dbReference type="ARBA" id="ARBA00008226"/>
    </source>
</evidence>
<keyword evidence="14" id="KW-0175">Coiled coil</keyword>
<evidence type="ECO:0000256" key="6">
    <source>
        <dbReference type="ARBA" id="ARBA00022598"/>
    </source>
</evidence>
<keyword evidence="9" id="KW-0862">Zinc</keyword>
<gene>
    <name evidence="16" type="ORF">UFOPK3752_00937</name>
    <name evidence="17" type="ORF">UFOPK4150_00459</name>
</gene>
<evidence type="ECO:0000256" key="3">
    <source>
        <dbReference type="ARBA" id="ARBA00013168"/>
    </source>
</evidence>
<name>A0A6J7R7M7_9ZZZZ</name>
<keyword evidence="12" id="KW-0648">Protein biosynthesis</keyword>
<dbReference type="FunFam" id="3.10.310.40:FF:000001">
    <property type="entry name" value="Alanine--tRNA ligase"/>
    <property type="match status" value="1"/>
</dbReference>
<dbReference type="Gene3D" id="2.40.30.130">
    <property type="match status" value="1"/>
</dbReference>
<dbReference type="SUPFAM" id="SSF101353">
    <property type="entry name" value="Putative anticodon-binding domain of alanyl-tRNA synthetase (AlaRS)"/>
    <property type="match status" value="1"/>
</dbReference>
<evidence type="ECO:0000259" key="15">
    <source>
        <dbReference type="PROSITE" id="PS50860"/>
    </source>
</evidence>
<dbReference type="PROSITE" id="PS50860">
    <property type="entry name" value="AA_TRNA_LIGASE_II_ALA"/>
    <property type="match status" value="1"/>
</dbReference>
<dbReference type="FunFam" id="3.30.930.10:FF:000004">
    <property type="entry name" value="Alanine--tRNA ligase"/>
    <property type="match status" value="1"/>
</dbReference>
<comment type="similarity">
    <text evidence="2">Belongs to the class-II aminoacyl-tRNA synthetase family.</text>
</comment>
<keyword evidence="5" id="KW-0820">tRNA-binding</keyword>
<dbReference type="SUPFAM" id="SSF55186">
    <property type="entry name" value="ThrRS/AlaRS common domain"/>
    <property type="match status" value="1"/>
</dbReference>
<dbReference type="PRINTS" id="PR00980">
    <property type="entry name" value="TRNASYNTHALA"/>
</dbReference>
<dbReference type="InterPro" id="IPR018162">
    <property type="entry name" value="Ala-tRNA-ligase_IIc_anticod-bd"/>
</dbReference>
<reference evidence="17" key="1">
    <citation type="submission" date="2020-05" db="EMBL/GenBank/DDBJ databases">
        <authorList>
            <person name="Chiriac C."/>
            <person name="Salcher M."/>
            <person name="Ghai R."/>
            <person name="Kavagutti S V."/>
        </authorList>
    </citation>
    <scope>NUCLEOTIDE SEQUENCE</scope>
</reference>
<dbReference type="GO" id="GO:0005524">
    <property type="term" value="F:ATP binding"/>
    <property type="evidence" value="ECO:0007669"/>
    <property type="project" value="UniProtKB-KW"/>
</dbReference>
<dbReference type="SUPFAM" id="SSF55681">
    <property type="entry name" value="Class II aaRS and biotin synthetases"/>
    <property type="match status" value="1"/>
</dbReference>